<gene>
    <name evidence="7" type="primary">efp</name>
    <name evidence="12" type="ORF">SAMN04488087_1339</name>
</gene>
<protein>
    <recommendedName>
        <fullName evidence="7 8">Elongation factor P</fullName>
        <shortName evidence="7">EF-P</shortName>
    </recommendedName>
</protein>
<dbReference type="FunFam" id="2.30.30.30:FF:000003">
    <property type="entry name" value="Elongation factor P"/>
    <property type="match status" value="1"/>
</dbReference>
<evidence type="ECO:0000256" key="8">
    <source>
        <dbReference type="NCBIfam" id="TIGR00038"/>
    </source>
</evidence>
<dbReference type="PROSITE" id="PS01275">
    <property type="entry name" value="EFP"/>
    <property type="match status" value="1"/>
</dbReference>
<keyword evidence="6 7" id="KW-0648">Protein biosynthesis</keyword>
<evidence type="ECO:0000256" key="6">
    <source>
        <dbReference type="ARBA" id="ARBA00022917"/>
    </source>
</evidence>
<dbReference type="AlphaFoldDB" id="A0A1M6TCU0"/>
<comment type="subcellular location">
    <subcellularLocation>
        <location evidence="1 7">Cytoplasm</location>
    </subcellularLocation>
</comment>
<evidence type="ECO:0000256" key="1">
    <source>
        <dbReference type="ARBA" id="ARBA00004496"/>
    </source>
</evidence>
<dbReference type="Gene3D" id="2.40.50.140">
    <property type="entry name" value="Nucleic acid-binding proteins"/>
    <property type="match status" value="2"/>
</dbReference>
<feature type="domain" description="Elongation factor P C-terminal" evidence="10">
    <location>
        <begin position="130"/>
        <end position="185"/>
    </location>
</feature>
<dbReference type="STRING" id="633813.SAMN04488087_1339"/>
<organism evidence="12 13">
    <name type="scientific">Rhodothermus profundi</name>
    <dbReference type="NCBI Taxonomy" id="633813"/>
    <lineage>
        <taxon>Bacteria</taxon>
        <taxon>Pseudomonadati</taxon>
        <taxon>Rhodothermota</taxon>
        <taxon>Rhodothermia</taxon>
        <taxon>Rhodothermales</taxon>
        <taxon>Rhodothermaceae</taxon>
        <taxon>Rhodothermus</taxon>
    </lineage>
</organism>
<dbReference type="SUPFAM" id="SSF50249">
    <property type="entry name" value="Nucleic acid-binding proteins"/>
    <property type="match status" value="2"/>
</dbReference>
<dbReference type="SUPFAM" id="SSF50104">
    <property type="entry name" value="Translation proteins SH3-like domain"/>
    <property type="match status" value="1"/>
</dbReference>
<dbReference type="NCBIfam" id="NF001810">
    <property type="entry name" value="PRK00529.1"/>
    <property type="match status" value="1"/>
</dbReference>
<dbReference type="Proteomes" id="UP000185812">
    <property type="component" value="Unassembled WGS sequence"/>
</dbReference>
<dbReference type="Pfam" id="PF01132">
    <property type="entry name" value="EFP"/>
    <property type="match status" value="1"/>
</dbReference>
<dbReference type="InterPro" id="IPR013852">
    <property type="entry name" value="Transl_elong_P/YeiP_CS"/>
</dbReference>
<dbReference type="InterPro" id="IPR014722">
    <property type="entry name" value="Rib_uL2_dom2"/>
</dbReference>
<comment type="similarity">
    <text evidence="3 7 9">Belongs to the elongation factor P family.</text>
</comment>
<dbReference type="InterPro" id="IPR015365">
    <property type="entry name" value="Elong-fact-P_C"/>
</dbReference>
<evidence type="ECO:0000256" key="9">
    <source>
        <dbReference type="RuleBase" id="RU004389"/>
    </source>
</evidence>
<keyword evidence="4 7" id="KW-0963">Cytoplasm</keyword>
<dbReference type="Gene3D" id="2.30.30.30">
    <property type="match status" value="1"/>
</dbReference>
<dbReference type="NCBIfam" id="TIGR00038">
    <property type="entry name" value="efp"/>
    <property type="match status" value="1"/>
</dbReference>
<dbReference type="SMART" id="SM01185">
    <property type="entry name" value="EFP"/>
    <property type="match status" value="1"/>
</dbReference>
<dbReference type="RefSeq" id="WP_072715209.1">
    <property type="nucleotide sequence ID" value="NZ_FRAU01000004.1"/>
</dbReference>
<dbReference type="InterPro" id="IPR011768">
    <property type="entry name" value="Transl_elongation_fac_P"/>
</dbReference>
<dbReference type="HAMAP" id="MF_00141">
    <property type="entry name" value="EF_P"/>
    <property type="match status" value="1"/>
</dbReference>
<dbReference type="PANTHER" id="PTHR30053">
    <property type="entry name" value="ELONGATION FACTOR P"/>
    <property type="match status" value="1"/>
</dbReference>
<dbReference type="FunFam" id="2.40.50.140:FF:000004">
    <property type="entry name" value="Elongation factor P"/>
    <property type="match status" value="1"/>
</dbReference>
<evidence type="ECO:0000259" key="11">
    <source>
        <dbReference type="SMART" id="SM01185"/>
    </source>
</evidence>
<evidence type="ECO:0000256" key="3">
    <source>
        <dbReference type="ARBA" id="ARBA00009479"/>
    </source>
</evidence>
<dbReference type="InterPro" id="IPR013185">
    <property type="entry name" value="Transl_elong_KOW-like"/>
</dbReference>
<evidence type="ECO:0000256" key="4">
    <source>
        <dbReference type="ARBA" id="ARBA00022490"/>
    </source>
</evidence>
<proteinExistence type="inferred from homology"/>
<dbReference type="EMBL" id="FRAU01000004">
    <property type="protein sequence ID" value="SHK54790.1"/>
    <property type="molecule type" value="Genomic_DNA"/>
</dbReference>
<evidence type="ECO:0000313" key="12">
    <source>
        <dbReference type="EMBL" id="SHK54790.1"/>
    </source>
</evidence>
<dbReference type="InterPro" id="IPR008991">
    <property type="entry name" value="Translation_prot_SH3-like_sf"/>
</dbReference>
<dbReference type="OrthoDB" id="9801844at2"/>
<sequence>MADTSDFRNGLVIVWKGDLWQIVEFLHVKPGKGGAFVRTKLKNVRTGQVVDNTFRAGERVETARIERRPHQFLYEDELGLHFMNLETYEQITVSPELVPRREFLKEGAEADVLVHAETETPVTVEVPKHVELRVAETDPGLRGDTATGGSKPAKLESGAVIQVPLFINEGDVVRVNTETGEYITRVATAETG</sequence>
<name>A0A1M6TCU0_9BACT</name>
<dbReference type="PIRSF" id="PIRSF005901">
    <property type="entry name" value="EF-P"/>
    <property type="match status" value="1"/>
</dbReference>
<evidence type="ECO:0000256" key="7">
    <source>
        <dbReference type="HAMAP-Rule" id="MF_00141"/>
    </source>
</evidence>
<evidence type="ECO:0000259" key="10">
    <source>
        <dbReference type="SMART" id="SM00841"/>
    </source>
</evidence>
<dbReference type="PANTHER" id="PTHR30053:SF12">
    <property type="entry name" value="ELONGATION FACTOR P (EF-P) FAMILY PROTEIN"/>
    <property type="match status" value="1"/>
</dbReference>
<dbReference type="CDD" id="cd04470">
    <property type="entry name" value="S1_EF-P_repeat_1"/>
    <property type="match status" value="1"/>
</dbReference>
<dbReference type="InterPro" id="IPR012340">
    <property type="entry name" value="NA-bd_OB-fold"/>
</dbReference>
<dbReference type="UniPathway" id="UPA00345"/>
<accession>A0A1M6TCU0</accession>
<dbReference type="Pfam" id="PF09285">
    <property type="entry name" value="Elong-fact-P_C"/>
    <property type="match status" value="1"/>
</dbReference>
<reference evidence="13" key="1">
    <citation type="submission" date="2016-11" db="EMBL/GenBank/DDBJ databases">
        <authorList>
            <person name="Varghese N."/>
            <person name="Submissions S."/>
        </authorList>
    </citation>
    <scope>NUCLEOTIDE SEQUENCE [LARGE SCALE GENOMIC DNA]</scope>
    <source>
        <strain evidence="13">DSM 22212</strain>
    </source>
</reference>
<evidence type="ECO:0000256" key="5">
    <source>
        <dbReference type="ARBA" id="ARBA00022768"/>
    </source>
</evidence>
<dbReference type="InterPro" id="IPR001059">
    <property type="entry name" value="Transl_elong_P/YeiP_cen"/>
</dbReference>
<dbReference type="CDD" id="cd05794">
    <property type="entry name" value="S1_EF-P_repeat_2"/>
    <property type="match status" value="1"/>
</dbReference>
<keyword evidence="13" id="KW-1185">Reference proteome</keyword>
<comment type="function">
    <text evidence="7">Involved in peptide bond synthesis. Stimulates efficient translation and peptide-bond synthesis on native or reconstituted 70S ribosomes in vitro. Probably functions indirectly by altering the affinity of the ribosome for aminoacyl-tRNA, thus increasing their reactivity as acceptors for peptidyl transferase.</text>
</comment>
<keyword evidence="5 7" id="KW-0251">Elongation factor</keyword>
<dbReference type="InterPro" id="IPR020599">
    <property type="entry name" value="Transl_elong_fac_P/YeiP"/>
</dbReference>
<feature type="domain" description="Translation elongation factor P/YeiP central" evidence="11">
    <location>
        <begin position="67"/>
        <end position="122"/>
    </location>
</feature>
<dbReference type="GO" id="GO:0005829">
    <property type="term" value="C:cytosol"/>
    <property type="evidence" value="ECO:0007669"/>
    <property type="project" value="UniProtKB-ARBA"/>
</dbReference>
<evidence type="ECO:0000313" key="13">
    <source>
        <dbReference type="Proteomes" id="UP000185812"/>
    </source>
</evidence>
<dbReference type="GO" id="GO:0043043">
    <property type="term" value="P:peptide biosynthetic process"/>
    <property type="evidence" value="ECO:0007669"/>
    <property type="project" value="InterPro"/>
</dbReference>
<dbReference type="GO" id="GO:0003746">
    <property type="term" value="F:translation elongation factor activity"/>
    <property type="evidence" value="ECO:0007669"/>
    <property type="project" value="UniProtKB-UniRule"/>
</dbReference>
<dbReference type="SMART" id="SM00841">
    <property type="entry name" value="Elong-fact-P_C"/>
    <property type="match status" value="1"/>
</dbReference>
<comment type="pathway">
    <text evidence="2 7">Protein biosynthesis; polypeptide chain elongation.</text>
</comment>
<dbReference type="Pfam" id="PF08207">
    <property type="entry name" value="EFP_N"/>
    <property type="match status" value="1"/>
</dbReference>
<evidence type="ECO:0000256" key="2">
    <source>
        <dbReference type="ARBA" id="ARBA00004815"/>
    </source>
</evidence>